<dbReference type="SUPFAM" id="SSF49464">
    <property type="entry name" value="Carboxypeptidase regulatory domain-like"/>
    <property type="match status" value="1"/>
</dbReference>
<evidence type="ECO:0000313" key="13">
    <source>
        <dbReference type="EMBL" id="TFD99003.1"/>
    </source>
</evidence>
<keyword evidence="5 9" id="KW-0798">TonB box</keyword>
<dbReference type="InterPro" id="IPR012910">
    <property type="entry name" value="Plug_dom"/>
</dbReference>
<gene>
    <name evidence="13" type="ORF">E2605_02640</name>
</gene>
<evidence type="ECO:0000256" key="8">
    <source>
        <dbReference type="PROSITE-ProRule" id="PRU01360"/>
    </source>
</evidence>
<evidence type="ECO:0000256" key="9">
    <source>
        <dbReference type="RuleBase" id="RU003357"/>
    </source>
</evidence>
<name>A0A4Y8L8V3_9BACT</name>
<evidence type="ECO:0000259" key="12">
    <source>
        <dbReference type="Pfam" id="PF07715"/>
    </source>
</evidence>
<keyword evidence="7 8" id="KW-0998">Cell outer membrane</keyword>
<protein>
    <submittedName>
        <fullName evidence="13">TonB-dependent receptor</fullName>
    </submittedName>
</protein>
<dbReference type="RefSeq" id="WP_134435397.1">
    <property type="nucleotide sequence ID" value="NZ_SOML01000001.1"/>
</dbReference>
<keyword evidence="14" id="KW-1185">Reference proteome</keyword>
<dbReference type="NCBIfam" id="TIGR04056">
    <property type="entry name" value="OMP_RagA_SusC"/>
    <property type="match status" value="1"/>
</dbReference>
<comment type="caution">
    <text evidence="13">The sequence shown here is derived from an EMBL/GenBank/DDBJ whole genome shotgun (WGS) entry which is preliminary data.</text>
</comment>
<dbReference type="InterPro" id="IPR023997">
    <property type="entry name" value="TonB-dep_OMP_SusC/RagA_CS"/>
</dbReference>
<reference evidence="13 14" key="1">
    <citation type="submission" date="2019-03" db="EMBL/GenBank/DDBJ databases">
        <title>San Antonio Military Medical Center submission to MRSN (WRAIR), pending publication.</title>
        <authorList>
            <person name="Blyth D.M."/>
            <person name="Mccarthy S.L."/>
            <person name="Schall S.E."/>
            <person name="Stam J.A."/>
            <person name="Ong A.C."/>
            <person name="Mcgann P.T."/>
        </authorList>
    </citation>
    <scope>NUCLEOTIDE SEQUENCE [LARGE SCALE GENOMIC DNA]</scope>
    <source>
        <strain evidence="13 14">MRSN571793</strain>
    </source>
</reference>
<keyword evidence="4 8" id="KW-0812">Transmembrane</keyword>
<keyword evidence="10" id="KW-0732">Signal</keyword>
<dbReference type="Gene3D" id="2.60.40.1120">
    <property type="entry name" value="Carboxypeptidase-like, regulatory domain"/>
    <property type="match status" value="1"/>
</dbReference>
<evidence type="ECO:0000259" key="11">
    <source>
        <dbReference type="Pfam" id="PF00593"/>
    </source>
</evidence>
<dbReference type="EMBL" id="SOML01000001">
    <property type="protein sequence ID" value="TFD99003.1"/>
    <property type="molecule type" value="Genomic_DNA"/>
</dbReference>
<dbReference type="Gene3D" id="2.170.130.10">
    <property type="entry name" value="TonB-dependent receptor, plug domain"/>
    <property type="match status" value="1"/>
</dbReference>
<dbReference type="InterPro" id="IPR008969">
    <property type="entry name" value="CarboxyPept-like_regulatory"/>
</dbReference>
<keyword evidence="13" id="KW-0675">Receptor</keyword>
<dbReference type="Proteomes" id="UP000297861">
    <property type="component" value="Unassembled WGS sequence"/>
</dbReference>
<dbReference type="InterPro" id="IPR039426">
    <property type="entry name" value="TonB-dep_rcpt-like"/>
</dbReference>
<keyword evidence="6 8" id="KW-0472">Membrane</keyword>
<comment type="subcellular location">
    <subcellularLocation>
        <location evidence="1 8">Cell outer membrane</location>
        <topology evidence="1 8">Multi-pass membrane protein</topology>
    </subcellularLocation>
</comment>
<comment type="similarity">
    <text evidence="8 9">Belongs to the TonB-dependent receptor family.</text>
</comment>
<feature type="signal peptide" evidence="10">
    <location>
        <begin position="1"/>
        <end position="29"/>
    </location>
</feature>
<dbReference type="SUPFAM" id="SSF56935">
    <property type="entry name" value="Porins"/>
    <property type="match status" value="1"/>
</dbReference>
<sequence length="1044" mass="116960">MDQKLFLRKSRLKFFTLLFLLCFIPHLSAQNKTVQGTIISATDKEPVIGVSVVETGTTNGTITDIDGKYSLQVGSNATITISYIGFKTQNISVNNRSTIDVVLEENALLLNEVVAVGYRTERKADLTGAVSVVDVKDMMSASENNPMKALQGRIPGMQVTADGNPSGSATIKIRGVGTWNNTDPLYIIDGVASTSGMHELNSNDIESIQVLRDASSASIYGSRAANGVIIVTTKKGKKGALKVNFDAYVTASMYNNKIDVLSSKEYAQVLGQAYINSGENPNSNNLGIVYDLGTASDGRSTIKNVYFPEYLDKAKTMKPANTDWFDEITRTGVMQSYNLSISNGNEKGSSYFSLGYLDNNGLVKYTDFSRISARMNTDYKLLDGLITIGENFTLNRTTEVTQPYQIVEAALIAVPFIPVKTDDGSNWGGPITGLPDRQNPARLVYDNRDNSYRYWRALGNAYINVNPLKGLNVRSSFGLDYGNYYKRTLTYSYQDGYVTNTTNKSTMEQAHWTKWSWTNTATYDFQIGKNRVETLLGHEMFRQEDINMSASREDYITQNPDYMWPDAGTGTSEGTGKSDGYSLMSFFGKVNYAYDDKYLASVTLRRDGSSRFGKNNRWGTFPAFNLGWRLSQEKFMENYKDIFTDLKFRFGWGQNGNQEMNTMAIYRYYVTDYGKSDPTWNAVWGTAYDFSGTGSGLLASGIKRVQIENPDLKWETTTQTNWGFDFALLDNRLYGTLEYYIKNTKDILYSPGYSAIKGEGAAKWYNGASTENKGVEFSLGYRGKTSFGLEYDIAGNISTNKNKVTKVPDAVLNDFGGNGTYDNIIGRPYGSYYGYVADGIFKTQEELNQHPKQDGKNIGRIRYRDLNNDGVINEKDQTWLGDPYPDFSYGLNINLAYKNFDLVMYFQGIHNVDVVNQLKYVTDFWSVSDTRSNKGRRLLNAYDPVTNPDSNIPMITNSDSNNEARFSTYYLENGSFLKLRNVQLGYNIPSHILSKIKLSSLRTYVSAQNLFTIKSRSFNGVDPENPSWGYPIPMTFTFGLNLSF</sequence>
<keyword evidence="3 8" id="KW-1134">Transmembrane beta strand</keyword>
<evidence type="ECO:0000313" key="14">
    <source>
        <dbReference type="Proteomes" id="UP000297861"/>
    </source>
</evidence>
<dbReference type="FunFam" id="2.60.40.1120:FF:000003">
    <property type="entry name" value="Outer membrane protein Omp121"/>
    <property type="match status" value="1"/>
</dbReference>
<evidence type="ECO:0000256" key="10">
    <source>
        <dbReference type="SAM" id="SignalP"/>
    </source>
</evidence>
<evidence type="ECO:0000256" key="2">
    <source>
        <dbReference type="ARBA" id="ARBA00022448"/>
    </source>
</evidence>
<dbReference type="AlphaFoldDB" id="A0A4Y8L8V3"/>
<evidence type="ECO:0000256" key="6">
    <source>
        <dbReference type="ARBA" id="ARBA00023136"/>
    </source>
</evidence>
<dbReference type="STRING" id="1121485.GCA_000426485_00206"/>
<organism evidence="13 14">
    <name type="scientific">Dysgonomonas capnocytophagoides</name>
    <dbReference type="NCBI Taxonomy" id="45254"/>
    <lineage>
        <taxon>Bacteria</taxon>
        <taxon>Pseudomonadati</taxon>
        <taxon>Bacteroidota</taxon>
        <taxon>Bacteroidia</taxon>
        <taxon>Bacteroidales</taxon>
        <taxon>Dysgonomonadaceae</taxon>
        <taxon>Dysgonomonas</taxon>
    </lineage>
</organism>
<dbReference type="Pfam" id="PF00593">
    <property type="entry name" value="TonB_dep_Rec_b-barrel"/>
    <property type="match status" value="1"/>
</dbReference>
<dbReference type="Pfam" id="PF13715">
    <property type="entry name" value="CarbopepD_reg_2"/>
    <property type="match status" value="1"/>
</dbReference>
<evidence type="ECO:0000256" key="1">
    <source>
        <dbReference type="ARBA" id="ARBA00004571"/>
    </source>
</evidence>
<proteinExistence type="inferred from homology"/>
<evidence type="ECO:0000256" key="3">
    <source>
        <dbReference type="ARBA" id="ARBA00022452"/>
    </source>
</evidence>
<evidence type="ECO:0000256" key="4">
    <source>
        <dbReference type="ARBA" id="ARBA00022692"/>
    </source>
</evidence>
<evidence type="ECO:0000256" key="5">
    <source>
        <dbReference type="ARBA" id="ARBA00023077"/>
    </source>
</evidence>
<feature type="domain" description="TonB-dependent receptor-like beta-barrel" evidence="11">
    <location>
        <begin position="426"/>
        <end position="867"/>
    </location>
</feature>
<dbReference type="OrthoDB" id="1109428at2"/>
<keyword evidence="2 8" id="KW-0813">Transport</keyword>
<dbReference type="InterPro" id="IPR023996">
    <property type="entry name" value="TonB-dep_OMP_SusC/RagA"/>
</dbReference>
<dbReference type="Gene3D" id="2.40.170.20">
    <property type="entry name" value="TonB-dependent receptor, beta-barrel domain"/>
    <property type="match status" value="1"/>
</dbReference>
<dbReference type="InterPro" id="IPR037066">
    <property type="entry name" value="Plug_dom_sf"/>
</dbReference>
<accession>A0A4Y8L8V3</accession>
<evidence type="ECO:0000256" key="7">
    <source>
        <dbReference type="ARBA" id="ARBA00023237"/>
    </source>
</evidence>
<dbReference type="PROSITE" id="PS52016">
    <property type="entry name" value="TONB_DEPENDENT_REC_3"/>
    <property type="match status" value="1"/>
</dbReference>
<feature type="domain" description="TonB-dependent receptor plug" evidence="12">
    <location>
        <begin position="123"/>
        <end position="228"/>
    </location>
</feature>
<dbReference type="Pfam" id="PF07715">
    <property type="entry name" value="Plug"/>
    <property type="match status" value="1"/>
</dbReference>
<dbReference type="NCBIfam" id="TIGR04057">
    <property type="entry name" value="SusC_RagA_signa"/>
    <property type="match status" value="1"/>
</dbReference>
<dbReference type="GO" id="GO:0009279">
    <property type="term" value="C:cell outer membrane"/>
    <property type="evidence" value="ECO:0007669"/>
    <property type="project" value="UniProtKB-SubCell"/>
</dbReference>
<feature type="chain" id="PRO_5021275795" evidence="10">
    <location>
        <begin position="30"/>
        <end position="1044"/>
    </location>
</feature>
<dbReference type="InterPro" id="IPR000531">
    <property type="entry name" value="Beta-barrel_TonB"/>
</dbReference>
<dbReference type="InterPro" id="IPR036942">
    <property type="entry name" value="Beta-barrel_TonB_sf"/>
</dbReference>